<evidence type="ECO:0000313" key="3">
    <source>
        <dbReference type="Proteomes" id="UP000050794"/>
    </source>
</evidence>
<dbReference type="PRINTS" id="PR00080">
    <property type="entry name" value="SDRFAMILY"/>
</dbReference>
<dbReference type="SUPFAM" id="SSF51735">
    <property type="entry name" value="NAD(P)-binding Rossmann-fold domains"/>
    <property type="match status" value="1"/>
</dbReference>
<dbReference type="Pfam" id="PF00106">
    <property type="entry name" value="adh_short"/>
    <property type="match status" value="1"/>
</dbReference>
<protein>
    <submittedName>
        <fullName evidence="4">17-beta-hydroxysteroid dehydrogenase type 6</fullName>
    </submittedName>
</protein>
<dbReference type="GO" id="GO:0008202">
    <property type="term" value="P:steroid metabolic process"/>
    <property type="evidence" value="ECO:0007669"/>
    <property type="project" value="TreeGrafter"/>
</dbReference>
<accession>A0A183UGN8</accession>
<dbReference type="WBParaSite" id="TCNE_0000765801-mRNA-1">
    <property type="protein sequence ID" value="TCNE_0000765801-mRNA-1"/>
    <property type="gene ID" value="TCNE_0000765801"/>
</dbReference>
<name>A0A183UGN8_TOXCA</name>
<dbReference type="PRINTS" id="PR00081">
    <property type="entry name" value="GDHRDH"/>
</dbReference>
<proteinExistence type="inferred from homology"/>
<reference evidence="2 3" key="2">
    <citation type="submission" date="2018-11" db="EMBL/GenBank/DDBJ databases">
        <authorList>
            <consortium name="Pathogen Informatics"/>
        </authorList>
    </citation>
    <scope>NUCLEOTIDE SEQUENCE [LARGE SCALE GENOMIC DNA]</scope>
</reference>
<gene>
    <name evidence="2" type="ORF">TCNE_LOCUS7658</name>
</gene>
<keyword evidence="3" id="KW-1185">Reference proteome</keyword>
<dbReference type="GO" id="GO:0016491">
    <property type="term" value="F:oxidoreductase activity"/>
    <property type="evidence" value="ECO:0007669"/>
    <property type="project" value="TreeGrafter"/>
</dbReference>
<organism evidence="3 4">
    <name type="scientific">Toxocara canis</name>
    <name type="common">Canine roundworm</name>
    <dbReference type="NCBI Taxonomy" id="6265"/>
    <lineage>
        <taxon>Eukaryota</taxon>
        <taxon>Metazoa</taxon>
        <taxon>Ecdysozoa</taxon>
        <taxon>Nematoda</taxon>
        <taxon>Chromadorea</taxon>
        <taxon>Rhabditida</taxon>
        <taxon>Spirurina</taxon>
        <taxon>Ascaridomorpha</taxon>
        <taxon>Ascaridoidea</taxon>
        <taxon>Toxocaridae</taxon>
        <taxon>Toxocara</taxon>
    </lineage>
</organism>
<evidence type="ECO:0000313" key="4">
    <source>
        <dbReference type="WBParaSite" id="TCNE_0000765801-mRNA-1"/>
    </source>
</evidence>
<dbReference type="EMBL" id="UYWY01019729">
    <property type="protein sequence ID" value="VDM38979.1"/>
    <property type="molecule type" value="Genomic_DNA"/>
</dbReference>
<dbReference type="Gene3D" id="3.40.50.720">
    <property type="entry name" value="NAD(P)-binding Rossmann-like Domain"/>
    <property type="match status" value="1"/>
</dbReference>
<dbReference type="PANTHER" id="PTHR43313">
    <property type="entry name" value="SHORT-CHAIN DEHYDROGENASE/REDUCTASE FAMILY 9C"/>
    <property type="match status" value="1"/>
</dbReference>
<dbReference type="InterPro" id="IPR002347">
    <property type="entry name" value="SDR_fam"/>
</dbReference>
<dbReference type="Proteomes" id="UP000050794">
    <property type="component" value="Unassembled WGS sequence"/>
</dbReference>
<evidence type="ECO:0000256" key="1">
    <source>
        <dbReference type="RuleBase" id="RU000363"/>
    </source>
</evidence>
<evidence type="ECO:0000313" key="2">
    <source>
        <dbReference type="EMBL" id="VDM38979.1"/>
    </source>
</evidence>
<reference evidence="4" key="1">
    <citation type="submission" date="2016-06" db="UniProtKB">
        <authorList>
            <consortium name="WormBaseParasite"/>
        </authorList>
    </citation>
    <scope>IDENTIFICATION</scope>
</reference>
<sequence length="337" mass="38004">MCSLITCISVCALLIVIYYCLRYIWELIPISNISGRIVFITGCDSGFGRGICLKCLKSGMTVFAGCYTEKGSASLYEDAKQLPGDLDIVHLDVSSDQSVQKACEYVKSKLTDGKQLWAVVNNAGIFVYGPEEWCNIDDYKLAINVNALGVIRVTHAFKRLLKQSKGRIVTTASVAGRCAVPCSGPYTASKHVVEAFMDVVRQELRAFGIRCSIIEPGVFKTAMADKNALNERIDQMWNRLDDETKAEYGEEFLDSYRRNFIIDPRFTACENLNWVIDSYYHALTAMFPRNRYRCGWDAVFFFTPQCFLPTEIVDFINRIVFDIVLLKPAARAAVKDR</sequence>
<dbReference type="AlphaFoldDB" id="A0A183UGN8"/>
<comment type="similarity">
    <text evidence="1">Belongs to the short-chain dehydrogenases/reductases (SDR) family.</text>
</comment>
<dbReference type="InterPro" id="IPR036291">
    <property type="entry name" value="NAD(P)-bd_dom_sf"/>
</dbReference>
<dbReference type="PANTHER" id="PTHR43313:SF34">
    <property type="entry name" value="RETINOL DEHYDROGENASE 7"/>
    <property type="match status" value="1"/>
</dbReference>